<dbReference type="GO" id="GO:0071277">
    <property type="term" value="P:cellular response to calcium ion"/>
    <property type="evidence" value="ECO:0007669"/>
    <property type="project" value="UniProtKB-ARBA"/>
</dbReference>
<feature type="region of interest" description="Disordered" evidence="12">
    <location>
        <begin position="313"/>
        <end position="332"/>
    </location>
</feature>
<evidence type="ECO:0000256" key="2">
    <source>
        <dbReference type="ARBA" id="ARBA00004496"/>
    </source>
</evidence>
<dbReference type="SUPFAM" id="SSF57667">
    <property type="entry name" value="beta-beta-alpha zinc fingers"/>
    <property type="match status" value="1"/>
</dbReference>
<feature type="compositionally biased region" description="Polar residues" evidence="12">
    <location>
        <begin position="182"/>
        <end position="196"/>
    </location>
</feature>
<feature type="compositionally biased region" description="Polar residues" evidence="12">
    <location>
        <begin position="30"/>
        <end position="66"/>
    </location>
</feature>
<proteinExistence type="predicted"/>
<dbReference type="PROSITE" id="PS00028">
    <property type="entry name" value="ZINC_FINGER_C2H2_1"/>
    <property type="match status" value="2"/>
</dbReference>
<dbReference type="EMBL" id="CAJPDT010000013">
    <property type="protein sequence ID" value="CAF9914454.1"/>
    <property type="molecule type" value="Genomic_DNA"/>
</dbReference>
<dbReference type="Pfam" id="PF00096">
    <property type="entry name" value="zf-C2H2"/>
    <property type="match status" value="2"/>
</dbReference>
<keyword evidence="14" id="KW-0238">DNA-binding</keyword>
<evidence type="ECO:0000313" key="14">
    <source>
        <dbReference type="EMBL" id="CAF9914454.1"/>
    </source>
</evidence>
<name>A0A8H3II26_9LECA</name>
<dbReference type="PROSITE" id="PS50157">
    <property type="entry name" value="ZINC_FINGER_C2H2_2"/>
    <property type="match status" value="2"/>
</dbReference>
<evidence type="ECO:0000256" key="1">
    <source>
        <dbReference type="ARBA" id="ARBA00004123"/>
    </source>
</evidence>
<gene>
    <name evidence="14" type="primary">CRZ1</name>
    <name evidence="14" type="ORF">IMSHALPRED_001914</name>
</gene>
<dbReference type="SMART" id="SM00355">
    <property type="entry name" value="ZnF_C2H2"/>
    <property type="match status" value="2"/>
</dbReference>
<dbReference type="FunFam" id="3.30.160.60:FF:000146">
    <property type="entry name" value="C2H2 type zinc finger protein"/>
    <property type="match status" value="1"/>
</dbReference>
<evidence type="ECO:0000256" key="10">
    <source>
        <dbReference type="ARBA" id="ARBA00023242"/>
    </source>
</evidence>
<feature type="compositionally biased region" description="Polar residues" evidence="12">
    <location>
        <begin position="440"/>
        <end position="471"/>
    </location>
</feature>
<keyword evidence="6 11" id="KW-0863">Zinc-finger</keyword>
<dbReference type="PANTHER" id="PTHR24399:SF70">
    <property type="entry name" value="C2H2-TYPE DOMAIN-CONTAINING PROTEIN"/>
    <property type="match status" value="1"/>
</dbReference>
<keyword evidence="3" id="KW-0963">Cytoplasm</keyword>
<feature type="region of interest" description="Disordered" evidence="12">
    <location>
        <begin position="1"/>
        <end position="97"/>
    </location>
</feature>
<keyword evidence="8" id="KW-0805">Transcription regulation</keyword>
<dbReference type="Proteomes" id="UP000664534">
    <property type="component" value="Unassembled WGS sequence"/>
</dbReference>
<evidence type="ECO:0000256" key="3">
    <source>
        <dbReference type="ARBA" id="ARBA00022490"/>
    </source>
</evidence>
<evidence type="ECO:0000256" key="9">
    <source>
        <dbReference type="ARBA" id="ARBA00023163"/>
    </source>
</evidence>
<feature type="domain" description="C2H2-type" evidence="13">
    <location>
        <begin position="563"/>
        <end position="590"/>
    </location>
</feature>
<keyword evidence="5" id="KW-0677">Repeat</keyword>
<feature type="compositionally biased region" description="Polar residues" evidence="12">
    <location>
        <begin position="116"/>
        <end position="134"/>
    </location>
</feature>
<feature type="region of interest" description="Disordered" evidence="12">
    <location>
        <begin position="179"/>
        <end position="236"/>
    </location>
</feature>
<evidence type="ECO:0000256" key="5">
    <source>
        <dbReference type="ARBA" id="ARBA00022737"/>
    </source>
</evidence>
<evidence type="ECO:0000256" key="11">
    <source>
        <dbReference type="PROSITE-ProRule" id="PRU00042"/>
    </source>
</evidence>
<keyword evidence="9" id="KW-0804">Transcription</keyword>
<feature type="compositionally biased region" description="Polar residues" evidence="12">
    <location>
        <begin position="75"/>
        <end position="86"/>
    </location>
</feature>
<feature type="domain" description="C2H2-type" evidence="13">
    <location>
        <begin position="535"/>
        <end position="562"/>
    </location>
</feature>
<evidence type="ECO:0000256" key="8">
    <source>
        <dbReference type="ARBA" id="ARBA00023015"/>
    </source>
</evidence>
<feature type="compositionally biased region" description="Polar residues" evidence="12">
    <location>
        <begin position="206"/>
        <end position="217"/>
    </location>
</feature>
<dbReference type="GO" id="GO:0000978">
    <property type="term" value="F:RNA polymerase II cis-regulatory region sequence-specific DNA binding"/>
    <property type="evidence" value="ECO:0007669"/>
    <property type="project" value="TreeGrafter"/>
</dbReference>
<feature type="region of interest" description="Disordered" evidence="12">
    <location>
        <begin position="690"/>
        <end position="755"/>
    </location>
</feature>
<keyword evidence="15" id="KW-1185">Reference proteome</keyword>
<feature type="compositionally biased region" description="Polar residues" evidence="12">
    <location>
        <begin position="11"/>
        <end position="21"/>
    </location>
</feature>
<accession>A0A8H3II26</accession>
<dbReference type="PANTHER" id="PTHR24399">
    <property type="entry name" value="ZINC FINGER AND BTB DOMAIN-CONTAINING"/>
    <property type="match status" value="1"/>
</dbReference>
<dbReference type="InterPro" id="IPR013087">
    <property type="entry name" value="Znf_C2H2_type"/>
</dbReference>
<dbReference type="InterPro" id="IPR036236">
    <property type="entry name" value="Znf_C2H2_sf"/>
</dbReference>
<evidence type="ECO:0000259" key="13">
    <source>
        <dbReference type="PROSITE" id="PS50157"/>
    </source>
</evidence>
<keyword evidence="7" id="KW-0862">Zinc</keyword>
<dbReference type="OrthoDB" id="8117402at2759"/>
<feature type="region of interest" description="Disordered" evidence="12">
    <location>
        <begin position="357"/>
        <end position="386"/>
    </location>
</feature>
<evidence type="ECO:0000313" key="15">
    <source>
        <dbReference type="Proteomes" id="UP000664534"/>
    </source>
</evidence>
<sequence>MMETQQHRGRSSSAGRQSDSGIRSGIRHSPSPQNRHNQSSPSGLPTTSTNFTSQSFDSNVSSTAGTGLQYGLSPSYMNGSTLQPPFQQHVLPSNDFDDQRFAQSYQQNGLDARFGQDSSHINGTQEGQPYQSDSLGLGANLSEFQQQGFDVKQEQSYETSFLLDPQLDPPQQNHINPADLMSNMSSPQIMNPTSPSLMPPDAHSSGPASPITNQGQHWSPHHSRHASLDPSAAFTNGHQSAEWSGMLTGSQFQNHRRAPSEHSDVSSSVAPSPFMAQQDTFEAFEQNPSPMLNAQQDDQLYQGGLGIESFTLSEPQQQGHSPRHSPFVSPRMSPQPGIGLVQENNFMPLSQANNNFDGGPGSELYTNNQSEAFPPFQPGERLGSNDMGQAAQMVPPEINVEYAPTTRQPNFEPPRYEQSDMDALSPPDRGRKGRMRAKSDTNLYSRPVTPSSPHSTLGSTDSQINQRQRSLSPYDMGYSPSVTSSRETSPAPRSPSRRSSTSSIPNRDYILELADPSRPPASGTEKRIQKHPATFQCTLCPKKFTRAYNLRSHLRTHTDERPFVCTVCGKAFARQHDRKRHEGLHSGEKKFVCRGELGTGGSWGCGRRFARADALGRHFRSEAGRVCIKPLLDEEAMERQRVYDEQMMNQSMQGGGMAPQAPMNVNQNGGFALPAALLLQYPALQGLQWDQLGQPGPGDEGEISGRSSFDASSGGEYFDEAEEAGYVSGPGTAYSTNNGWEGEMNGRGWASDYGE</sequence>
<reference evidence="14" key="1">
    <citation type="submission" date="2021-03" db="EMBL/GenBank/DDBJ databases">
        <authorList>
            <person name="Tagirdzhanova G."/>
        </authorList>
    </citation>
    <scope>NUCLEOTIDE SEQUENCE</scope>
</reference>
<dbReference type="GO" id="GO:0005737">
    <property type="term" value="C:cytoplasm"/>
    <property type="evidence" value="ECO:0007669"/>
    <property type="project" value="UniProtKB-SubCell"/>
</dbReference>
<feature type="region of interest" description="Disordered" evidence="12">
    <location>
        <begin position="113"/>
        <end position="136"/>
    </location>
</feature>
<dbReference type="AlphaFoldDB" id="A0A8H3II26"/>
<dbReference type="Gene3D" id="3.30.160.60">
    <property type="entry name" value="Classic Zinc Finger"/>
    <property type="match status" value="3"/>
</dbReference>
<dbReference type="GO" id="GO:0045944">
    <property type="term" value="P:positive regulation of transcription by RNA polymerase II"/>
    <property type="evidence" value="ECO:0007669"/>
    <property type="project" value="UniProtKB-ARBA"/>
</dbReference>
<evidence type="ECO:0000256" key="6">
    <source>
        <dbReference type="ARBA" id="ARBA00022771"/>
    </source>
</evidence>
<evidence type="ECO:0000256" key="4">
    <source>
        <dbReference type="ARBA" id="ARBA00022723"/>
    </source>
</evidence>
<comment type="subcellular location">
    <subcellularLocation>
        <location evidence="2">Cytoplasm</location>
    </subcellularLocation>
    <subcellularLocation>
        <location evidence="1">Nucleus</location>
    </subcellularLocation>
</comment>
<feature type="region of interest" description="Disordered" evidence="12">
    <location>
        <begin position="252"/>
        <end position="271"/>
    </location>
</feature>
<keyword evidence="4" id="KW-0479">Metal-binding</keyword>
<evidence type="ECO:0000256" key="12">
    <source>
        <dbReference type="SAM" id="MobiDB-lite"/>
    </source>
</evidence>
<organism evidence="14 15">
    <name type="scientific">Imshaugia aleurites</name>
    <dbReference type="NCBI Taxonomy" id="172621"/>
    <lineage>
        <taxon>Eukaryota</taxon>
        <taxon>Fungi</taxon>
        <taxon>Dikarya</taxon>
        <taxon>Ascomycota</taxon>
        <taxon>Pezizomycotina</taxon>
        <taxon>Lecanoromycetes</taxon>
        <taxon>OSLEUM clade</taxon>
        <taxon>Lecanoromycetidae</taxon>
        <taxon>Lecanorales</taxon>
        <taxon>Lecanorineae</taxon>
        <taxon>Parmeliaceae</taxon>
        <taxon>Imshaugia</taxon>
    </lineage>
</organism>
<dbReference type="FunFam" id="3.30.160.60:FF:000181">
    <property type="entry name" value="C2H2 type zinc finger protein"/>
    <property type="match status" value="1"/>
</dbReference>
<dbReference type="GO" id="GO:0001227">
    <property type="term" value="F:DNA-binding transcription repressor activity, RNA polymerase II-specific"/>
    <property type="evidence" value="ECO:0007669"/>
    <property type="project" value="TreeGrafter"/>
</dbReference>
<feature type="region of interest" description="Disordered" evidence="12">
    <location>
        <begin position="404"/>
        <end position="529"/>
    </location>
</feature>
<protein>
    <submittedName>
        <fullName evidence="14">DNA-binding transcription factor</fullName>
    </submittedName>
</protein>
<comment type="caution">
    <text evidence="14">The sequence shown here is derived from an EMBL/GenBank/DDBJ whole genome shotgun (WGS) entry which is preliminary data.</text>
</comment>
<dbReference type="FunFam" id="3.30.160.60:FF:000239">
    <property type="entry name" value="C2H2 type zinc finger protein"/>
    <property type="match status" value="1"/>
</dbReference>
<evidence type="ECO:0000256" key="7">
    <source>
        <dbReference type="ARBA" id="ARBA00022833"/>
    </source>
</evidence>
<keyword evidence="10" id="KW-0539">Nucleus</keyword>
<dbReference type="GO" id="GO:0008270">
    <property type="term" value="F:zinc ion binding"/>
    <property type="evidence" value="ECO:0007669"/>
    <property type="project" value="UniProtKB-KW"/>
</dbReference>
<dbReference type="GO" id="GO:0005654">
    <property type="term" value="C:nucleoplasm"/>
    <property type="evidence" value="ECO:0007669"/>
    <property type="project" value="TreeGrafter"/>
</dbReference>